<comment type="similarity">
    <text evidence="1 6">Belongs to the truncated hemoglobin family. Group I subfamily.</text>
</comment>
<proteinExistence type="inferred from homology"/>
<evidence type="ECO:0000256" key="8">
    <source>
        <dbReference type="PIRSR" id="PIRSR601486-1"/>
    </source>
</evidence>
<dbReference type="Pfam" id="PF01152">
    <property type="entry name" value="Bac_globin"/>
    <property type="match status" value="1"/>
</dbReference>
<organism evidence="10 11">
    <name type="scientific">Pseudomonas fulva</name>
    <dbReference type="NCBI Taxonomy" id="47880"/>
    <lineage>
        <taxon>Bacteria</taxon>
        <taxon>Pseudomonadati</taxon>
        <taxon>Pseudomonadota</taxon>
        <taxon>Gammaproteobacteria</taxon>
        <taxon>Pseudomonadales</taxon>
        <taxon>Pseudomonadaceae</taxon>
        <taxon>Pseudomonas</taxon>
    </lineage>
</organism>
<dbReference type="GO" id="GO:0005344">
    <property type="term" value="F:oxygen carrier activity"/>
    <property type="evidence" value="ECO:0007669"/>
    <property type="project" value="UniProtKB-UniRule"/>
</dbReference>
<keyword evidence="4 6" id="KW-0479">Metal-binding</keyword>
<dbReference type="OrthoDB" id="9795814at2"/>
<dbReference type="SUPFAM" id="SSF46458">
    <property type="entry name" value="Globin-like"/>
    <property type="match status" value="1"/>
</dbReference>
<feature type="chain" id="PRO_5002214496" description="Group 1 truncated hemoglobin" evidence="9">
    <location>
        <begin position="24"/>
        <end position="142"/>
    </location>
</feature>
<evidence type="ECO:0000256" key="1">
    <source>
        <dbReference type="ARBA" id="ARBA00009660"/>
    </source>
</evidence>
<evidence type="ECO:0000256" key="4">
    <source>
        <dbReference type="ARBA" id="ARBA00022723"/>
    </source>
</evidence>
<feature type="binding site" description="distal binding residue" evidence="8">
    <location>
        <position position="94"/>
    </location>
    <ligand>
        <name>heme</name>
        <dbReference type="ChEBI" id="CHEBI:30413"/>
    </ligand>
    <ligandPart>
        <name>Fe</name>
        <dbReference type="ChEBI" id="CHEBI:18248"/>
    </ligandPart>
</feature>
<keyword evidence="9" id="KW-0732">Signal</keyword>
<comment type="caution">
    <text evidence="10">The sequence shown here is derived from an EMBL/GenBank/DDBJ whole genome shotgun (WGS) entry which is preliminary data.</text>
</comment>
<feature type="binding site" description="proximal binding residue" evidence="7">
    <location>
        <position position="94"/>
    </location>
    <ligand>
        <name>heme</name>
        <dbReference type="ChEBI" id="CHEBI:30413"/>
    </ligand>
    <ligandPart>
        <name>Fe</name>
        <dbReference type="ChEBI" id="CHEBI:18248"/>
    </ligandPart>
</feature>
<name>A0A0D0KG51_9PSED</name>
<dbReference type="Gene3D" id="1.10.490.10">
    <property type="entry name" value="Globins"/>
    <property type="match status" value="1"/>
</dbReference>
<sequence length="142" mass="15573">MLRSFCVAVLSLLLLVGCAQQPAKDDSLYRELGEKPGITRIVEGMLLNVARDERIVHFFAKVDIAGLRDKLVDKFCVIAGGPCVYTGDTLEESHKGQKLTPSHFNALVENLQVAMESEGVPTPTQNRLLARLAALRGQVIEQ</sequence>
<evidence type="ECO:0000256" key="6">
    <source>
        <dbReference type="PIRNR" id="PIRNR002030"/>
    </source>
</evidence>
<dbReference type="Proteomes" id="UP000032068">
    <property type="component" value="Unassembled WGS sequence"/>
</dbReference>
<evidence type="ECO:0000256" key="5">
    <source>
        <dbReference type="ARBA" id="ARBA00023004"/>
    </source>
</evidence>
<reference evidence="10 11" key="1">
    <citation type="submission" date="2014-12" db="EMBL/GenBank/DDBJ databases">
        <title>16Stimator: statistical estimation of ribosomal gene copy numbers from draft genome assemblies.</title>
        <authorList>
            <person name="Perisin M.A."/>
            <person name="Vetter M."/>
            <person name="Gilbert J.A."/>
            <person name="Bergelson J."/>
        </authorList>
    </citation>
    <scope>NUCLEOTIDE SEQUENCE [LARGE SCALE GENOMIC DNA]</scope>
    <source>
        <strain evidence="10 11">MEJ086</strain>
    </source>
</reference>
<dbReference type="EMBL" id="JXQW01000044">
    <property type="protein sequence ID" value="KIP98306.1"/>
    <property type="molecule type" value="Genomic_DNA"/>
</dbReference>
<dbReference type="InterPro" id="IPR016339">
    <property type="entry name" value="Hemoglobin_trunc_I"/>
</dbReference>
<feature type="signal peptide" evidence="9">
    <location>
        <begin position="1"/>
        <end position="23"/>
    </location>
</feature>
<dbReference type="AlphaFoldDB" id="A0A0D0KG51"/>
<keyword evidence="2 6" id="KW-0813">Transport</keyword>
<dbReference type="InterPro" id="IPR001486">
    <property type="entry name" value="Hemoglobin_trunc"/>
</dbReference>
<gene>
    <name evidence="10" type="ORF">RU08_16880</name>
</gene>
<evidence type="ECO:0000256" key="3">
    <source>
        <dbReference type="ARBA" id="ARBA00022617"/>
    </source>
</evidence>
<dbReference type="RefSeq" id="WP_042555011.1">
    <property type="nucleotide sequence ID" value="NZ_JXQW01000044.1"/>
</dbReference>
<dbReference type="GO" id="GO:0020037">
    <property type="term" value="F:heme binding"/>
    <property type="evidence" value="ECO:0007669"/>
    <property type="project" value="InterPro"/>
</dbReference>
<accession>A0A0D0KG51</accession>
<dbReference type="CDD" id="cd00454">
    <property type="entry name" value="TrHb1_N"/>
    <property type="match status" value="1"/>
</dbReference>
<protein>
    <recommendedName>
        <fullName evidence="6">Group 1 truncated hemoglobin</fullName>
    </recommendedName>
</protein>
<evidence type="ECO:0000313" key="11">
    <source>
        <dbReference type="Proteomes" id="UP000032068"/>
    </source>
</evidence>
<keyword evidence="6" id="KW-0561">Oxygen transport</keyword>
<dbReference type="PROSITE" id="PS51257">
    <property type="entry name" value="PROKAR_LIPOPROTEIN"/>
    <property type="match status" value="1"/>
</dbReference>
<evidence type="ECO:0000256" key="2">
    <source>
        <dbReference type="ARBA" id="ARBA00022448"/>
    </source>
</evidence>
<evidence type="ECO:0000313" key="10">
    <source>
        <dbReference type="EMBL" id="KIP98306.1"/>
    </source>
</evidence>
<dbReference type="InterPro" id="IPR009050">
    <property type="entry name" value="Globin-like_sf"/>
</dbReference>
<evidence type="ECO:0000256" key="9">
    <source>
        <dbReference type="SAM" id="SignalP"/>
    </source>
</evidence>
<evidence type="ECO:0000256" key="7">
    <source>
        <dbReference type="PIRSR" id="PIRSR002030-1"/>
    </source>
</evidence>
<keyword evidence="5 6" id="KW-0408">Iron</keyword>
<dbReference type="GO" id="GO:0019825">
    <property type="term" value="F:oxygen binding"/>
    <property type="evidence" value="ECO:0007669"/>
    <property type="project" value="InterPro"/>
</dbReference>
<comment type="cofactor">
    <cofactor evidence="7">
        <name>heme</name>
        <dbReference type="ChEBI" id="CHEBI:30413"/>
    </cofactor>
    <text evidence="7">Binds 1 heme group per subunit.</text>
</comment>
<dbReference type="PIRSF" id="PIRSF002030">
    <property type="entry name" value="Globin_Protozoa/Cyanobacteria"/>
    <property type="match status" value="1"/>
</dbReference>
<dbReference type="GO" id="GO:0046872">
    <property type="term" value="F:metal ion binding"/>
    <property type="evidence" value="ECO:0007669"/>
    <property type="project" value="UniProtKB-UniRule"/>
</dbReference>
<keyword evidence="3 6" id="KW-0349">Heme</keyword>
<dbReference type="InterPro" id="IPR012292">
    <property type="entry name" value="Globin/Proto"/>
</dbReference>